<dbReference type="AlphaFoldDB" id="A0AAP3SEQ0"/>
<sequence length="322" mass="36948">MELTQLQWAKTGYVLNEDAEGKERWTNCYHNAKAVYYSESEVHPDITGAKAILSAKKKQYRLVMKERQQKIKEIIAKNKEYEEKCDEGLPLPSDALENVELPVYAGWQEAYSGNNAVVLIFDTETTGFKADYNSLLQLSWQVVEVGTWEVLSRKNFYFKYPSNPYRVESKAILVNNLTPQRLNELGTTSLQTALYIFNQDLKGCDLVVGHNVAFDLSFVEHASYTLSCHLHRYLLSNLSECATYCTMIATIDLCRLPDKKNPEVFKRPRLIELAAFLGVGTNDLNLHDSACDVELTKRCFRKLVEMKHDKSMIKFFLEKTPD</sequence>
<accession>A0AAP3SEQ0</accession>
<protein>
    <submittedName>
        <fullName evidence="2">3'-5' exonuclease</fullName>
    </submittedName>
</protein>
<dbReference type="Gene3D" id="3.30.420.10">
    <property type="entry name" value="Ribonuclease H-like superfamily/Ribonuclease H"/>
    <property type="match status" value="1"/>
</dbReference>
<proteinExistence type="predicted"/>
<dbReference type="EMBL" id="JAQNVG010000019">
    <property type="protein sequence ID" value="MDC2236665.1"/>
    <property type="molecule type" value="Genomic_DNA"/>
</dbReference>
<evidence type="ECO:0000259" key="1">
    <source>
        <dbReference type="SMART" id="SM00479"/>
    </source>
</evidence>
<dbReference type="Pfam" id="PF00929">
    <property type="entry name" value="RNase_T"/>
    <property type="match status" value="1"/>
</dbReference>
<dbReference type="InterPro" id="IPR013520">
    <property type="entry name" value="Ribonucl_H"/>
</dbReference>
<dbReference type="InterPro" id="IPR036397">
    <property type="entry name" value="RNaseH_sf"/>
</dbReference>
<feature type="domain" description="Exonuclease" evidence="1">
    <location>
        <begin position="117"/>
        <end position="309"/>
    </location>
</feature>
<dbReference type="Proteomes" id="UP001217776">
    <property type="component" value="Unassembled WGS sequence"/>
</dbReference>
<dbReference type="SUPFAM" id="SSF53098">
    <property type="entry name" value="Ribonuclease H-like"/>
    <property type="match status" value="1"/>
</dbReference>
<dbReference type="InterPro" id="IPR012337">
    <property type="entry name" value="RNaseH-like_sf"/>
</dbReference>
<dbReference type="CDD" id="cd06127">
    <property type="entry name" value="DEDDh"/>
    <property type="match status" value="1"/>
</dbReference>
<dbReference type="SMART" id="SM00479">
    <property type="entry name" value="EXOIII"/>
    <property type="match status" value="1"/>
</dbReference>
<dbReference type="GO" id="GO:0003676">
    <property type="term" value="F:nucleic acid binding"/>
    <property type="evidence" value="ECO:0007669"/>
    <property type="project" value="InterPro"/>
</dbReference>
<keyword evidence="2" id="KW-0540">Nuclease</keyword>
<keyword evidence="2" id="KW-0378">Hydrolase</keyword>
<dbReference type="RefSeq" id="WP_195601163.1">
    <property type="nucleotide sequence ID" value="NZ_JADNKL010000035.1"/>
</dbReference>
<dbReference type="GO" id="GO:0006259">
    <property type="term" value="P:DNA metabolic process"/>
    <property type="evidence" value="ECO:0007669"/>
    <property type="project" value="UniProtKB-ARBA"/>
</dbReference>
<dbReference type="GO" id="GO:0004527">
    <property type="term" value="F:exonuclease activity"/>
    <property type="evidence" value="ECO:0007669"/>
    <property type="project" value="UniProtKB-KW"/>
</dbReference>
<evidence type="ECO:0000313" key="2">
    <source>
        <dbReference type="EMBL" id="MDC2236665.1"/>
    </source>
</evidence>
<keyword evidence="2" id="KW-0269">Exonuclease</keyword>
<reference evidence="2" key="1">
    <citation type="submission" date="2022-10" db="EMBL/GenBank/DDBJ databases">
        <title>Human gut microbiome strain richness.</title>
        <authorList>
            <person name="Chen-Liaw A."/>
        </authorList>
    </citation>
    <scope>NUCLEOTIDE SEQUENCE</scope>
    <source>
        <strain evidence="2">1001283st1_A3_1001283B150304_161114</strain>
    </source>
</reference>
<name>A0AAP3SEQ0_BACT4</name>
<gene>
    <name evidence="2" type="ORF">PO127_13025</name>
</gene>
<evidence type="ECO:0000313" key="3">
    <source>
        <dbReference type="Proteomes" id="UP001217776"/>
    </source>
</evidence>
<organism evidence="2 3">
    <name type="scientific">Bacteroides thetaiotaomicron</name>
    <dbReference type="NCBI Taxonomy" id="818"/>
    <lineage>
        <taxon>Bacteria</taxon>
        <taxon>Pseudomonadati</taxon>
        <taxon>Bacteroidota</taxon>
        <taxon>Bacteroidia</taxon>
        <taxon>Bacteroidales</taxon>
        <taxon>Bacteroidaceae</taxon>
        <taxon>Bacteroides</taxon>
    </lineage>
</organism>
<comment type="caution">
    <text evidence="2">The sequence shown here is derived from an EMBL/GenBank/DDBJ whole genome shotgun (WGS) entry which is preliminary data.</text>
</comment>